<dbReference type="PANTHER" id="PTHR30136:SF24">
    <property type="entry name" value="HTH-TYPE TRANSCRIPTIONAL REPRESSOR ALLR"/>
    <property type="match status" value="1"/>
</dbReference>
<evidence type="ECO:0000313" key="6">
    <source>
        <dbReference type="EMBL" id="HBP28400.1"/>
    </source>
</evidence>
<dbReference type="InterPro" id="IPR036390">
    <property type="entry name" value="WH_DNA-bd_sf"/>
</dbReference>
<dbReference type="GO" id="GO:0003677">
    <property type="term" value="F:DNA binding"/>
    <property type="evidence" value="ECO:0007669"/>
    <property type="project" value="UniProtKB-KW"/>
</dbReference>
<keyword evidence="2" id="KW-0238">DNA-binding</keyword>
<evidence type="ECO:0000256" key="3">
    <source>
        <dbReference type="ARBA" id="ARBA00023163"/>
    </source>
</evidence>
<comment type="caution">
    <text evidence="6">The sequence shown here is derived from an EMBL/GenBank/DDBJ whole genome shotgun (WGS) entry which is preliminary data.</text>
</comment>
<dbReference type="SUPFAM" id="SSF46785">
    <property type="entry name" value="Winged helix' DNA-binding domain"/>
    <property type="match status" value="1"/>
</dbReference>
<dbReference type="PANTHER" id="PTHR30136">
    <property type="entry name" value="HELIX-TURN-HELIX TRANSCRIPTIONAL REGULATOR, ICLR FAMILY"/>
    <property type="match status" value="1"/>
</dbReference>
<dbReference type="Pfam" id="PF09339">
    <property type="entry name" value="HTH_IclR"/>
    <property type="match status" value="1"/>
</dbReference>
<dbReference type="Gene3D" id="3.30.450.40">
    <property type="match status" value="1"/>
</dbReference>
<gene>
    <name evidence="6" type="ORF">DD666_03160</name>
</gene>
<reference evidence="6 7" key="1">
    <citation type="journal article" date="2018" name="Nat. Biotechnol.">
        <title>A standardized bacterial taxonomy based on genome phylogeny substantially revises the tree of life.</title>
        <authorList>
            <person name="Parks D.H."/>
            <person name="Chuvochina M."/>
            <person name="Waite D.W."/>
            <person name="Rinke C."/>
            <person name="Skarshewski A."/>
            <person name="Chaumeil P.A."/>
            <person name="Hugenholtz P."/>
        </authorList>
    </citation>
    <scope>NUCLEOTIDE SEQUENCE [LARGE SCALE GENOMIC DNA]</scope>
    <source>
        <strain evidence="6">UBA10707</strain>
    </source>
</reference>
<evidence type="ECO:0000259" key="5">
    <source>
        <dbReference type="PROSITE" id="PS51078"/>
    </source>
</evidence>
<dbReference type="PROSITE" id="PS51077">
    <property type="entry name" value="HTH_ICLR"/>
    <property type="match status" value="1"/>
</dbReference>
<feature type="domain" description="HTH iclR-type" evidence="4">
    <location>
        <begin position="2"/>
        <end position="65"/>
    </location>
</feature>
<keyword evidence="1" id="KW-0805">Transcription regulation</keyword>
<accession>A0A356LBK7</accession>
<dbReference type="PROSITE" id="PS51078">
    <property type="entry name" value="ICLR_ED"/>
    <property type="match status" value="1"/>
</dbReference>
<feature type="domain" description="IclR-ED" evidence="5">
    <location>
        <begin position="66"/>
        <end position="247"/>
    </location>
</feature>
<evidence type="ECO:0000256" key="1">
    <source>
        <dbReference type="ARBA" id="ARBA00023015"/>
    </source>
</evidence>
<dbReference type="SUPFAM" id="SSF55781">
    <property type="entry name" value="GAF domain-like"/>
    <property type="match status" value="1"/>
</dbReference>
<dbReference type="Gene3D" id="1.10.10.10">
    <property type="entry name" value="Winged helix-like DNA-binding domain superfamily/Winged helix DNA-binding domain"/>
    <property type="match status" value="1"/>
</dbReference>
<proteinExistence type="predicted"/>
<keyword evidence="3" id="KW-0804">Transcription</keyword>
<dbReference type="InterPro" id="IPR005471">
    <property type="entry name" value="Tscrpt_reg_IclR_N"/>
</dbReference>
<dbReference type="EMBL" id="DOEK01000004">
    <property type="protein sequence ID" value="HBP28400.1"/>
    <property type="molecule type" value="Genomic_DNA"/>
</dbReference>
<dbReference type="SMART" id="SM00346">
    <property type="entry name" value="HTH_ICLR"/>
    <property type="match status" value="1"/>
</dbReference>
<dbReference type="InterPro" id="IPR014757">
    <property type="entry name" value="Tscrpt_reg_IclR_C"/>
</dbReference>
<organism evidence="6 7">
    <name type="scientific">Advenella kashmirensis</name>
    <dbReference type="NCBI Taxonomy" id="310575"/>
    <lineage>
        <taxon>Bacteria</taxon>
        <taxon>Pseudomonadati</taxon>
        <taxon>Pseudomonadota</taxon>
        <taxon>Betaproteobacteria</taxon>
        <taxon>Burkholderiales</taxon>
        <taxon>Alcaligenaceae</taxon>
    </lineage>
</organism>
<evidence type="ECO:0000313" key="7">
    <source>
        <dbReference type="Proteomes" id="UP000264036"/>
    </source>
</evidence>
<dbReference type="AlphaFoldDB" id="A0A356LBK7"/>
<sequence length="256" mass="28212">MDKTLLKGLRLFEIICAQEDQPNTIDDLAVASGLTKSNTHRTLQTLIAAGYVEKSSHSGGYKPTLKVFELAAQRLARLDVRKIATPLMRRVALQTQETVHLSVLDQLDVIYIDKIDSPNPVRAYSIIGGRAPAYAVATGKAMLAFQNDEYLNRHSADLIRHTENTLTSLAALKDELANIARIGYAINRGEWRSNVGGIAAPIFDGHNKVIAALGISGPLERLTIENMKRWSPLVLDAARDISRESGYRRGYFGESN</sequence>
<dbReference type="InterPro" id="IPR036388">
    <property type="entry name" value="WH-like_DNA-bd_sf"/>
</dbReference>
<dbReference type="Pfam" id="PF01614">
    <property type="entry name" value="IclR_C"/>
    <property type="match status" value="1"/>
</dbReference>
<dbReference type="Proteomes" id="UP000264036">
    <property type="component" value="Unassembled WGS sequence"/>
</dbReference>
<dbReference type="GO" id="GO:0045892">
    <property type="term" value="P:negative regulation of DNA-templated transcription"/>
    <property type="evidence" value="ECO:0007669"/>
    <property type="project" value="TreeGrafter"/>
</dbReference>
<evidence type="ECO:0000256" key="2">
    <source>
        <dbReference type="ARBA" id="ARBA00023125"/>
    </source>
</evidence>
<name>A0A356LBK7_9BURK</name>
<evidence type="ECO:0000259" key="4">
    <source>
        <dbReference type="PROSITE" id="PS51077"/>
    </source>
</evidence>
<protein>
    <submittedName>
        <fullName evidence="6">IclR family transcriptional regulator</fullName>
    </submittedName>
</protein>
<dbReference type="GO" id="GO:0003700">
    <property type="term" value="F:DNA-binding transcription factor activity"/>
    <property type="evidence" value="ECO:0007669"/>
    <property type="project" value="TreeGrafter"/>
</dbReference>
<dbReference type="InterPro" id="IPR050707">
    <property type="entry name" value="HTH_MetabolicPath_Reg"/>
</dbReference>
<dbReference type="InterPro" id="IPR029016">
    <property type="entry name" value="GAF-like_dom_sf"/>
</dbReference>